<dbReference type="KEGG" id="yin:CH53_100"/>
<dbReference type="AlphaFoldDB" id="A0A0T9MX85"/>
<evidence type="ECO:0000313" key="1">
    <source>
        <dbReference type="EMBL" id="CNG57096.1"/>
    </source>
</evidence>
<name>A0A0T9MX85_YERIN</name>
<sequence>MTPVNFSVTAENHAKPKIYTPTRETIKDVLSEFVEQLPGYF</sequence>
<proteinExistence type="predicted"/>
<gene>
    <name evidence="1" type="ORF">ERS008530_04086</name>
</gene>
<organism evidence="1 2">
    <name type="scientific">Yersinia intermedia</name>
    <dbReference type="NCBI Taxonomy" id="631"/>
    <lineage>
        <taxon>Bacteria</taxon>
        <taxon>Pseudomonadati</taxon>
        <taxon>Pseudomonadota</taxon>
        <taxon>Gammaproteobacteria</taxon>
        <taxon>Enterobacterales</taxon>
        <taxon>Yersiniaceae</taxon>
        <taxon>Yersinia</taxon>
    </lineage>
</organism>
<dbReference type="STRING" id="631.CH53_100"/>
<dbReference type="Proteomes" id="UP000038750">
    <property type="component" value="Unassembled WGS sequence"/>
</dbReference>
<evidence type="ECO:0000313" key="2">
    <source>
        <dbReference type="Proteomes" id="UP000038750"/>
    </source>
</evidence>
<dbReference type="EMBL" id="CPZJ01000022">
    <property type="protein sequence ID" value="CNG57096.1"/>
    <property type="molecule type" value="Genomic_DNA"/>
</dbReference>
<protein>
    <submittedName>
        <fullName evidence="1">Uncharacterized protein</fullName>
    </submittedName>
</protein>
<reference evidence="1 2" key="1">
    <citation type="submission" date="2015-03" db="EMBL/GenBank/DDBJ databases">
        <authorList>
            <person name="Murphy D."/>
        </authorList>
    </citation>
    <scope>NUCLEOTIDE SEQUENCE [LARGE SCALE GENOMIC DNA]</scope>
    <source>
        <strain evidence="1 2">BR165/97</strain>
    </source>
</reference>
<accession>A0A0T9MX85</accession>